<feature type="compositionally biased region" description="Low complexity" evidence="1">
    <location>
        <begin position="72"/>
        <end position="81"/>
    </location>
</feature>
<organism evidence="2 3">
    <name type="scientific">Blomia tropicalis</name>
    <name type="common">Mite</name>
    <dbReference type="NCBI Taxonomy" id="40697"/>
    <lineage>
        <taxon>Eukaryota</taxon>
        <taxon>Metazoa</taxon>
        <taxon>Ecdysozoa</taxon>
        <taxon>Arthropoda</taxon>
        <taxon>Chelicerata</taxon>
        <taxon>Arachnida</taxon>
        <taxon>Acari</taxon>
        <taxon>Acariformes</taxon>
        <taxon>Sarcoptiformes</taxon>
        <taxon>Astigmata</taxon>
        <taxon>Glycyphagoidea</taxon>
        <taxon>Echimyopodidae</taxon>
        <taxon>Blomia</taxon>
    </lineage>
</organism>
<evidence type="ECO:0000256" key="1">
    <source>
        <dbReference type="SAM" id="MobiDB-lite"/>
    </source>
</evidence>
<dbReference type="EMBL" id="JAPWDV010000002">
    <property type="protein sequence ID" value="KAJ6219668.1"/>
    <property type="molecule type" value="Genomic_DNA"/>
</dbReference>
<keyword evidence="3" id="KW-1185">Reference proteome</keyword>
<evidence type="ECO:0000313" key="3">
    <source>
        <dbReference type="Proteomes" id="UP001142055"/>
    </source>
</evidence>
<gene>
    <name evidence="2" type="ORF">RDWZM_005480</name>
</gene>
<reference evidence="2" key="1">
    <citation type="submission" date="2022-12" db="EMBL/GenBank/DDBJ databases">
        <title>Genome assemblies of Blomia tropicalis.</title>
        <authorList>
            <person name="Cui Y."/>
        </authorList>
    </citation>
    <scope>NUCLEOTIDE SEQUENCE</scope>
    <source>
        <tissue evidence="2">Adult mites</tissue>
    </source>
</reference>
<feature type="compositionally biased region" description="Basic residues" evidence="1">
    <location>
        <begin position="1"/>
        <end position="35"/>
    </location>
</feature>
<protein>
    <submittedName>
        <fullName evidence="2">Uncharacterized protein</fullName>
    </submittedName>
</protein>
<comment type="caution">
    <text evidence="2">The sequence shown here is derived from an EMBL/GenBank/DDBJ whole genome shotgun (WGS) entry which is preliminary data.</text>
</comment>
<sequence length="207" mass="21820">MPPKKSKKTKGGGSKAKKGKGKVKGKGSSKSKAKGSKSAISVKGKGKVKAKSTKKEEKKDAPAGDDTPAPSPSTTSAAGSAPPLPPASPEQVAKNKDLLQKILTLLEGLKPGHVTRTSKDDLDKVQQLVKNITFRDGGEPSRVREVQLTDTQKAVIKQICGIGCEDLDNLMMTVTKDSGPEDPAKTKGGTVKVNYPFEKLDFVQTKA</sequence>
<evidence type="ECO:0000313" key="2">
    <source>
        <dbReference type="EMBL" id="KAJ6219668.1"/>
    </source>
</evidence>
<proteinExistence type="predicted"/>
<feature type="region of interest" description="Disordered" evidence="1">
    <location>
        <begin position="1"/>
        <end position="95"/>
    </location>
</feature>
<name>A0A9Q0RKW6_BLOTA</name>
<dbReference type="AlphaFoldDB" id="A0A9Q0RKW6"/>
<dbReference type="Proteomes" id="UP001142055">
    <property type="component" value="Chromosome 2"/>
</dbReference>
<feature type="compositionally biased region" description="Basic and acidic residues" evidence="1">
    <location>
        <begin position="53"/>
        <end position="62"/>
    </location>
</feature>
<accession>A0A9Q0RKW6</accession>